<sequence length="139" mass="14900">MGSTPQHVSIDMNQFSSIQGASDGLHREPQARNNLGKIVFGLTFQAVLALFISTPTSFPPLLINLFAAAMLISLALSLAALFLQTAFPRIALSFGKIGAMLAAVGACIMASLLLKHQNFSWIPWLACGFALMAFILSFK</sequence>
<keyword evidence="1" id="KW-1133">Transmembrane helix</keyword>
<feature type="non-terminal residue" evidence="2">
    <location>
        <position position="1"/>
    </location>
</feature>
<dbReference type="AlphaFoldDB" id="A0AAV6MDA3"/>
<feature type="transmembrane region" description="Helical" evidence="1">
    <location>
        <begin position="35"/>
        <end position="55"/>
    </location>
</feature>
<keyword evidence="3" id="KW-1185">Reference proteome</keyword>
<feature type="transmembrane region" description="Helical" evidence="1">
    <location>
        <begin position="90"/>
        <end position="114"/>
    </location>
</feature>
<reference evidence="2 3" key="1">
    <citation type="journal article" date="2021" name="Hortic Res">
        <title>The domestication of Cucurbita argyrosperma as revealed by the genome of its wild relative.</title>
        <authorList>
            <person name="Barrera-Redondo J."/>
            <person name="Sanchez-de la Vega G."/>
            <person name="Aguirre-Liguori J.A."/>
            <person name="Castellanos-Morales G."/>
            <person name="Gutierrez-Guerrero Y.T."/>
            <person name="Aguirre-Dugua X."/>
            <person name="Aguirre-Planter E."/>
            <person name="Tenaillon M.I."/>
            <person name="Lira-Saade R."/>
            <person name="Eguiarte L.E."/>
        </authorList>
    </citation>
    <scope>NUCLEOTIDE SEQUENCE [LARGE SCALE GENOMIC DNA]</scope>
    <source>
        <strain evidence="2">JBR-2021</strain>
    </source>
</reference>
<feature type="transmembrane region" description="Helical" evidence="1">
    <location>
        <begin position="61"/>
        <end position="83"/>
    </location>
</feature>
<accession>A0AAV6MDA3</accession>
<dbReference type="Proteomes" id="UP000685013">
    <property type="component" value="Chromosome 15"/>
</dbReference>
<protein>
    <submittedName>
        <fullName evidence="2">Uncharacterized protein</fullName>
    </submittedName>
</protein>
<comment type="caution">
    <text evidence="2">The sequence shown here is derived from an EMBL/GenBank/DDBJ whole genome shotgun (WGS) entry which is preliminary data.</text>
</comment>
<proteinExistence type="predicted"/>
<gene>
    <name evidence="2" type="ORF">SDJN03_23584</name>
</gene>
<evidence type="ECO:0000313" key="3">
    <source>
        <dbReference type="Proteomes" id="UP000685013"/>
    </source>
</evidence>
<keyword evidence="1" id="KW-0812">Transmembrane</keyword>
<evidence type="ECO:0000313" key="2">
    <source>
        <dbReference type="EMBL" id="KAG6579136.1"/>
    </source>
</evidence>
<feature type="transmembrane region" description="Helical" evidence="1">
    <location>
        <begin position="120"/>
        <end position="138"/>
    </location>
</feature>
<dbReference type="EMBL" id="JAGKQH010000015">
    <property type="protein sequence ID" value="KAG6579136.1"/>
    <property type="molecule type" value="Genomic_DNA"/>
</dbReference>
<organism evidence="2 3">
    <name type="scientific">Cucurbita argyrosperma subsp. sororia</name>
    <dbReference type="NCBI Taxonomy" id="37648"/>
    <lineage>
        <taxon>Eukaryota</taxon>
        <taxon>Viridiplantae</taxon>
        <taxon>Streptophyta</taxon>
        <taxon>Embryophyta</taxon>
        <taxon>Tracheophyta</taxon>
        <taxon>Spermatophyta</taxon>
        <taxon>Magnoliopsida</taxon>
        <taxon>eudicotyledons</taxon>
        <taxon>Gunneridae</taxon>
        <taxon>Pentapetalae</taxon>
        <taxon>rosids</taxon>
        <taxon>fabids</taxon>
        <taxon>Cucurbitales</taxon>
        <taxon>Cucurbitaceae</taxon>
        <taxon>Cucurbiteae</taxon>
        <taxon>Cucurbita</taxon>
    </lineage>
</organism>
<evidence type="ECO:0000256" key="1">
    <source>
        <dbReference type="SAM" id="Phobius"/>
    </source>
</evidence>
<keyword evidence="1" id="KW-0472">Membrane</keyword>
<name>A0AAV6MDA3_9ROSI</name>